<accession>A0AAD7EIC2</accession>
<keyword evidence="3" id="KW-1185">Reference proteome</keyword>
<evidence type="ECO:0000313" key="2">
    <source>
        <dbReference type="EMBL" id="KAJ7326246.1"/>
    </source>
</evidence>
<dbReference type="EMBL" id="JARIHO010000042">
    <property type="protein sequence ID" value="KAJ7326246.1"/>
    <property type="molecule type" value="Genomic_DNA"/>
</dbReference>
<comment type="caution">
    <text evidence="2">The sequence shown here is derived from an EMBL/GenBank/DDBJ whole genome shotgun (WGS) entry which is preliminary data.</text>
</comment>
<protein>
    <submittedName>
        <fullName evidence="2">Uncharacterized protein</fullName>
    </submittedName>
</protein>
<dbReference type="Proteomes" id="UP001218218">
    <property type="component" value="Unassembled WGS sequence"/>
</dbReference>
<feature type="compositionally biased region" description="Basic residues" evidence="1">
    <location>
        <begin position="657"/>
        <end position="670"/>
    </location>
</feature>
<reference evidence="2" key="1">
    <citation type="submission" date="2023-03" db="EMBL/GenBank/DDBJ databases">
        <title>Massive genome expansion in bonnet fungi (Mycena s.s.) driven by repeated elements and novel gene families across ecological guilds.</title>
        <authorList>
            <consortium name="Lawrence Berkeley National Laboratory"/>
            <person name="Harder C.B."/>
            <person name="Miyauchi S."/>
            <person name="Viragh M."/>
            <person name="Kuo A."/>
            <person name="Thoen E."/>
            <person name="Andreopoulos B."/>
            <person name="Lu D."/>
            <person name="Skrede I."/>
            <person name="Drula E."/>
            <person name="Henrissat B."/>
            <person name="Morin E."/>
            <person name="Kohler A."/>
            <person name="Barry K."/>
            <person name="LaButti K."/>
            <person name="Morin E."/>
            <person name="Salamov A."/>
            <person name="Lipzen A."/>
            <person name="Mereny Z."/>
            <person name="Hegedus B."/>
            <person name="Baldrian P."/>
            <person name="Stursova M."/>
            <person name="Weitz H."/>
            <person name="Taylor A."/>
            <person name="Grigoriev I.V."/>
            <person name="Nagy L.G."/>
            <person name="Martin F."/>
            <person name="Kauserud H."/>
        </authorList>
    </citation>
    <scope>NUCLEOTIDE SEQUENCE</scope>
    <source>
        <strain evidence="2">CBHHK002</strain>
    </source>
</reference>
<evidence type="ECO:0000256" key="1">
    <source>
        <dbReference type="SAM" id="MobiDB-lite"/>
    </source>
</evidence>
<feature type="region of interest" description="Disordered" evidence="1">
    <location>
        <begin position="1"/>
        <end position="36"/>
    </location>
</feature>
<sequence>MVNTIVPSAHALRNPTRSVQVSRPRKAGPSDASKATQALLAAQSKQRKIELLTKVDDFYTYRTNKIADLAVRFNKKDHEIRALLCNTSQLKAQRKPSLRKAVLHQRSLDLQEEGILKGLKELQTDLDNDLESGVFTYSSIHKDERQRLISQLLEHRYQARTSMRATMKTAQIDASNTAERIGNELMDLFERTGVRAFACFSCGHADDPSRAHSVDSDDALDFMLQGMDVTSQHFMRKFKQWSCTIDNGARQAMKNSAGAARADMSRLMNERLCKITKNIKVKMDWVGYEFKIQSKYGVEVVGNIPIPRTRPATWPLETVLAVRDGLVNGTIDFVPMTKDQIAALAAEHKAARVAGGTVSGRTGRKDKGGTHAPRKAKLTAGDGKKSKKTAVDSDDDESSDSGEDDDDDDDSNSDEETIVQPALMTPGVGSILSPVEGVSRPNPRPDSMPPSPGRVLLGRELMEAPPPRPTNHATYFIAPITHTMLDAALTPAPIINTVLDAVLVPAPVSNAAPRSSPGPVPNPAPVPMPISNPIPNPAPIANPVPVSTPAAFIDDFSTLGLGATDSGYDPLFPHMPPLPPTFSDNGEWDMGMGTGMGSYGGMDYRSTMMPVLNIPPSSPTAAEKREREEDGEGDTQPAQKRRRKENTAATRGQHATRGSRGRVARSARAA</sequence>
<name>A0AAD7EIC2_9AGAR</name>
<evidence type="ECO:0000313" key="3">
    <source>
        <dbReference type="Proteomes" id="UP001218218"/>
    </source>
</evidence>
<organism evidence="2 3">
    <name type="scientific">Mycena albidolilacea</name>
    <dbReference type="NCBI Taxonomy" id="1033008"/>
    <lineage>
        <taxon>Eukaryota</taxon>
        <taxon>Fungi</taxon>
        <taxon>Dikarya</taxon>
        <taxon>Basidiomycota</taxon>
        <taxon>Agaricomycotina</taxon>
        <taxon>Agaricomycetes</taxon>
        <taxon>Agaricomycetidae</taxon>
        <taxon>Agaricales</taxon>
        <taxon>Marasmiineae</taxon>
        <taxon>Mycenaceae</taxon>
        <taxon>Mycena</taxon>
    </lineage>
</organism>
<feature type="compositionally biased region" description="Acidic residues" evidence="1">
    <location>
        <begin position="392"/>
        <end position="417"/>
    </location>
</feature>
<gene>
    <name evidence="2" type="ORF">DFH08DRAFT_816597</name>
</gene>
<feature type="region of interest" description="Disordered" evidence="1">
    <location>
        <begin position="350"/>
        <end position="451"/>
    </location>
</feature>
<dbReference type="AlphaFoldDB" id="A0AAD7EIC2"/>
<proteinExistence type="predicted"/>
<feature type="region of interest" description="Disordered" evidence="1">
    <location>
        <begin position="610"/>
        <end position="670"/>
    </location>
</feature>
<feature type="compositionally biased region" description="Pro residues" evidence="1">
    <location>
        <begin position="442"/>
        <end position="451"/>
    </location>
</feature>